<evidence type="ECO:0000313" key="1">
    <source>
        <dbReference type="EMBL" id="MDR7355525.1"/>
    </source>
</evidence>
<comment type="caution">
    <text evidence="1">The sequence shown here is derived from an EMBL/GenBank/DDBJ whole genome shotgun (WGS) entry which is preliminary data.</text>
</comment>
<evidence type="ECO:0000313" key="2">
    <source>
        <dbReference type="Proteomes" id="UP001183619"/>
    </source>
</evidence>
<name>A0ABU2BA92_9CORY</name>
<keyword evidence="2" id="KW-1185">Reference proteome</keyword>
<organism evidence="1 2">
    <name type="scientific">Corynebacterium felinum</name>
    <dbReference type="NCBI Taxonomy" id="131318"/>
    <lineage>
        <taxon>Bacteria</taxon>
        <taxon>Bacillati</taxon>
        <taxon>Actinomycetota</taxon>
        <taxon>Actinomycetes</taxon>
        <taxon>Mycobacteriales</taxon>
        <taxon>Corynebacteriaceae</taxon>
        <taxon>Corynebacterium</taxon>
    </lineage>
</organism>
<evidence type="ECO:0008006" key="3">
    <source>
        <dbReference type="Google" id="ProtNLM"/>
    </source>
</evidence>
<protein>
    <recommendedName>
        <fullName evidence="3">DNA-binding protein</fullName>
    </recommendedName>
</protein>
<dbReference type="Proteomes" id="UP001183619">
    <property type="component" value="Unassembled WGS sequence"/>
</dbReference>
<sequence>MSIGQIHTHARTNDVPLVALSIDTGLGTNAPLIKLVAQPLIEAETLALDTVGLRTTHSKEVGFTPKRAIGFPAWAILSDPPNARHALNLVKDVEWARRKAKSEPSKVRKHITELAGMLQASAPHFLPTFLEEIARIFNDVENTSYAKQFFSKARETERNHSLSIDPQRHAHAFAEFASLGIVSAKTLSQEARDALSRSQPQEAYDYFFQLLLEQAKAGVGIYANAFKDLHFIGKHLGMSLREVEHSFIAAYVPTRSFPRSSETLLKKIIKALPELLKTQPNLAECLYTMIPQQWDADEYVRTLQKLKLWDPLRTNPDKFAQWLDSLISHGHSTWRFFAESNPDLLEAIVGNTERLTGVPIRTISVKYHLDYLDAFIAAQTDWKPIPPQYHWERRFSFDEWLRQRHRDLRYLVEQESIRDDLVKGLDTKALEHNLKTLLAGEPTRKVVEWKLQALLDQRAITGGSKAQWENFDNHRRHLDTPLLRTHFSELVEAILHIDLAEELAERLRRGTLVEYTWPLFEDQAPEIMTENTHISATYPWVCLQNGRDLHTFNGDNYRKYRLPSNYHGKVIPTDNDVFYAYYDHSANEHQWMWLSEGVAHTITENFSSHSVEEYVSVIDQTLYIGPTAITEGQLNTAPSGPHVGFNPVYAVRSSEDSVVVALPDGEKIPRKDFHAHVVTGSLPGLDVPELSAAVDPRAELDFTHSFATRVTSSTSESPLGVAGDRIFGLSFHTDEEKSVYVSPLGTFHFEHANYRALKKPGAQVWYLDTNYFWRQPIALCDAATMTAIAPALTHTGKKHVLNTLNAVGFHQLRVRNQAVSTKMRQCTTEQAAQLISEPTRILDFAEGDETLAAAIAGIIVDISEIYCVQIDLPHLKSVPKPLSYLYASLEKSPVQQVNISQPPDPMPHKTWKGSVKAVYKTAVLLNTPQRDGSFRTPWEARFLWDTIGQEMRWLAWLSGPGLPLEKVRHYHEFLTWCVDSGVLGTWRRVTVRSDSLDAEPDVLWDNFSIVERTPTSYTRFWNPDLSEKPTEPAEYEVIDDGLFVPKEEFQSALDEILAWHVNRHSTPGQLSPSWDNATITEIAEQAAAVTTFPPQVWALLFGGGLHDYEMPFHNETTAQVSEVLAVSKNDVDSFNDITRRVLPDQRWRLLALTWHKDFLSTGPDVAALADAWQRLWGKPWITLEWQHWDLIPLSLRTSLDHHFIDDVCDEPSHLRYYGPKLLAVFIHLAHAVEPSSVAAGNLAERIRKVCDVTIEDPHIPLGSDFDNAPWRKSTPDEHALRLVKEGYLDSLLDYLTQGSVVEGVKEDPSVVAPAVVAEASRTLGLSSDAARYFLQLAALTRPMDNSIKKWNGWSKKQLDQVAAELVDKGLVVTAKRAGTGRSVFLPGGWLEKSDTGPAMEVWKAPHYLLWKSAKNRPIVAGCPPIVPYADLFAEVWQRYVSGDIPGYEELTTERYRQRR</sequence>
<proteinExistence type="predicted"/>
<gene>
    <name evidence="1" type="ORF">J2S37_002063</name>
</gene>
<reference evidence="1 2" key="1">
    <citation type="submission" date="2023-07" db="EMBL/GenBank/DDBJ databases">
        <title>Sequencing the genomes of 1000 actinobacteria strains.</title>
        <authorList>
            <person name="Klenk H.-P."/>
        </authorList>
    </citation>
    <scope>NUCLEOTIDE SEQUENCE [LARGE SCALE GENOMIC DNA]</scope>
    <source>
        <strain evidence="1 2">DSM 44508</strain>
    </source>
</reference>
<dbReference type="RefSeq" id="WP_277104369.1">
    <property type="nucleotide sequence ID" value="NZ_BAAAJS010000010.1"/>
</dbReference>
<accession>A0ABU2BA92</accession>
<dbReference type="EMBL" id="JAVDYF010000001">
    <property type="protein sequence ID" value="MDR7355525.1"/>
    <property type="molecule type" value="Genomic_DNA"/>
</dbReference>